<evidence type="ECO:0000259" key="2">
    <source>
        <dbReference type="Pfam" id="PF18870"/>
    </source>
</evidence>
<dbReference type="Pfam" id="PF18870">
    <property type="entry name" value="HEPN_RES_NTD1"/>
    <property type="match status" value="1"/>
</dbReference>
<accession>A0A6N4XS79</accession>
<dbReference type="InterPro" id="IPR041206">
    <property type="entry name" value="HEPN/RES_NTD1"/>
</dbReference>
<dbReference type="EMBL" id="CACVBY010000090">
    <property type="protein sequence ID" value="CAA7391752.1"/>
    <property type="molecule type" value="Genomic_DNA"/>
</dbReference>
<dbReference type="AlphaFoldDB" id="A0A6N4XS79"/>
<reference evidence="3 4" key="1">
    <citation type="submission" date="2020-01" db="EMBL/GenBank/DDBJ databases">
        <authorList>
            <person name="Rodrigo-Torres L."/>
            <person name="Arahal R. D."/>
            <person name="Lucena T."/>
        </authorList>
    </citation>
    <scope>NUCLEOTIDE SEQUENCE [LARGE SCALE GENOMIC DNA]</scope>
    <source>
        <strain evidence="3 4">CECT 9393</strain>
    </source>
</reference>
<feature type="domain" description="HEPN/RES N-terminal" evidence="2">
    <location>
        <begin position="41"/>
        <end position="165"/>
    </location>
</feature>
<dbReference type="RefSeq" id="WP_162073969.1">
    <property type="nucleotide sequence ID" value="NZ_CACVBY010000090.1"/>
</dbReference>
<gene>
    <name evidence="3" type="ORF">CHRY9393_02977</name>
</gene>
<name>A0A6N4XS79_9FLAO</name>
<evidence type="ECO:0000313" key="3">
    <source>
        <dbReference type="EMBL" id="CAA7391752.1"/>
    </source>
</evidence>
<evidence type="ECO:0008006" key="5">
    <source>
        <dbReference type="Google" id="ProtNLM"/>
    </source>
</evidence>
<evidence type="ECO:0000259" key="1">
    <source>
        <dbReference type="Pfam" id="PF08808"/>
    </source>
</evidence>
<dbReference type="InterPro" id="IPR014914">
    <property type="entry name" value="RES_dom"/>
</dbReference>
<dbReference type="Proteomes" id="UP000445309">
    <property type="component" value="Unassembled WGS sequence"/>
</dbReference>
<feature type="domain" description="RES" evidence="1">
    <location>
        <begin position="195"/>
        <end position="372"/>
    </location>
</feature>
<dbReference type="Pfam" id="PF08808">
    <property type="entry name" value="RES"/>
    <property type="match status" value="1"/>
</dbReference>
<protein>
    <recommendedName>
        <fullName evidence="5">RES domain-containing protein</fullName>
    </recommendedName>
</protein>
<organism evidence="3 4">
    <name type="scientific">Chryseobacterium fistulae</name>
    <dbReference type="NCBI Taxonomy" id="2675058"/>
    <lineage>
        <taxon>Bacteria</taxon>
        <taxon>Pseudomonadati</taxon>
        <taxon>Bacteroidota</taxon>
        <taxon>Flavobacteriia</taxon>
        <taxon>Flavobacteriales</taxon>
        <taxon>Weeksellaceae</taxon>
        <taxon>Chryseobacterium group</taxon>
        <taxon>Chryseobacterium</taxon>
    </lineage>
</organism>
<proteinExistence type="predicted"/>
<sequence>MGGVKQRWLELESRNLSNIPDKNICIKHFDDKSINRFIRQNYHDGYCDYCAKELKVVSLEDLMEFIMDGISNFYEDAANFMSYNSREGGYLGEIYTPDELIQEHIELNAEPFEVIEDIVNSIEDIAWAQPDLYYDNIKDDLEFQWNYFKEIIKHKSRYLFSSADSSLPKALQILQEVGKLISKLNIIRIIPAGTKLYRCRQHDFKTKIIDFNEITAPPNKKAIYPNRFSPSGISMFYSAFDDDTAILETISRTDKYKRYVTIAEFETLENQVVVDFNKLPKIPSIFGIKDKKRYYLILFLYSFVRDITQQIIKDGKEHTEYVPTQVVTEFLRYPFNKNRKNKISGIIYPSSQNRNHQSAVFFWDDELSREKVKLNTLRPCSNFIQIFLYE</sequence>
<keyword evidence="4" id="KW-1185">Reference proteome</keyword>
<evidence type="ECO:0000313" key="4">
    <source>
        <dbReference type="Proteomes" id="UP000445309"/>
    </source>
</evidence>